<sequence>MCLDLYEGEGIFEAVGQNKKQLLLLDQATQTPISKPPSPSWEVQRIDAKFMKADGWGRNSTSLCTQKYKLALTFEEIAALRATEILSHFL</sequence>
<proteinExistence type="predicted"/>
<keyword evidence="2" id="KW-1185">Reference proteome</keyword>
<organism evidence="1 2">
    <name type="scientific">Caerostris extrusa</name>
    <name type="common">Bark spider</name>
    <name type="synonym">Caerostris bankana</name>
    <dbReference type="NCBI Taxonomy" id="172846"/>
    <lineage>
        <taxon>Eukaryota</taxon>
        <taxon>Metazoa</taxon>
        <taxon>Ecdysozoa</taxon>
        <taxon>Arthropoda</taxon>
        <taxon>Chelicerata</taxon>
        <taxon>Arachnida</taxon>
        <taxon>Araneae</taxon>
        <taxon>Araneomorphae</taxon>
        <taxon>Entelegynae</taxon>
        <taxon>Araneoidea</taxon>
        <taxon>Araneidae</taxon>
        <taxon>Caerostris</taxon>
    </lineage>
</organism>
<accession>A0AAV4XWK7</accession>
<dbReference type="AlphaFoldDB" id="A0AAV4XWK7"/>
<protein>
    <submittedName>
        <fullName evidence="1">Uncharacterized protein</fullName>
    </submittedName>
</protein>
<evidence type="ECO:0000313" key="2">
    <source>
        <dbReference type="Proteomes" id="UP001054945"/>
    </source>
</evidence>
<name>A0AAV4XWK7_CAEEX</name>
<gene>
    <name evidence="1" type="ORF">CEXT_443771</name>
</gene>
<dbReference type="Proteomes" id="UP001054945">
    <property type="component" value="Unassembled WGS sequence"/>
</dbReference>
<reference evidence="1 2" key="1">
    <citation type="submission" date="2021-06" db="EMBL/GenBank/DDBJ databases">
        <title>Caerostris extrusa draft genome.</title>
        <authorList>
            <person name="Kono N."/>
            <person name="Arakawa K."/>
        </authorList>
    </citation>
    <scope>NUCLEOTIDE SEQUENCE [LARGE SCALE GENOMIC DNA]</scope>
</reference>
<comment type="caution">
    <text evidence="1">The sequence shown here is derived from an EMBL/GenBank/DDBJ whole genome shotgun (WGS) entry which is preliminary data.</text>
</comment>
<dbReference type="EMBL" id="BPLR01018418">
    <property type="protein sequence ID" value="GIY99387.1"/>
    <property type="molecule type" value="Genomic_DNA"/>
</dbReference>
<evidence type="ECO:0000313" key="1">
    <source>
        <dbReference type="EMBL" id="GIY99387.1"/>
    </source>
</evidence>